<dbReference type="Proteomes" id="UP000070520">
    <property type="component" value="Unassembled WGS sequence"/>
</dbReference>
<sequence>MGGNFLAEKAFSVVRNPNFRKHYATNVLVYPSDVDFRVELMNEKFEAKKESEEEEEETIDEYVSDALVTLTPEATKKLVLRLEEAIDSYEEKFGEIKISPEREYP</sequence>
<dbReference type="Pfam" id="PF11950">
    <property type="entry name" value="DUF3467"/>
    <property type="match status" value="1"/>
</dbReference>
<evidence type="ECO:0000313" key="1">
    <source>
        <dbReference type="EMBL" id="KXA99070.1"/>
    </source>
</evidence>
<dbReference type="InterPro" id="IPR021857">
    <property type="entry name" value="DUF3467"/>
</dbReference>
<protein>
    <recommendedName>
        <fullName evidence="3">DUF3467 domain-containing protein</fullName>
    </recommendedName>
</protein>
<evidence type="ECO:0008006" key="3">
    <source>
        <dbReference type="Google" id="ProtNLM"/>
    </source>
</evidence>
<proteinExistence type="predicted"/>
<dbReference type="EMBL" id="LHXW01000072">
    <property type="protein sequence ID" value="KXA99070.1"/>
    <property type="molecule type" value="Genomic_DNA"/>
</dbReference>
<comment type="caution">
    <text evidence="1">The sequence shown here is derived from an EMBL/GenBank/DDBJ whole genome shotgun (WGS) entry which is preliminary data.</text>
</comment>
<accession>A0A133UY15</accession>
<dbReference type="AlphaFoldDB" id="A0A133UY15"/>
<organism evidence="1 2">
    <name type="scientific">candidate division MSBL1 archaeon SCGC-AAA261C02</name>
    <dbReference type="NCBI Taxonomy" id="1698272"/>
    <lineage>
        <taxon>Archaea</taxon>
        <taxon>Methanobacteriati</taxon>
        <taxon>Methanobacteriota</taxon>
        <taxon>candidate division MSBL1</taxon>
    </lineage>
</organism>
<reference evidence="1 2" key="1">
    <citation type="journal article" date="2016" name="Sci. Rep.">
        <title>Metabolic traits of an uncultured archaeal lineage -MSBL1- from brine pools of the Red Sea.</title>
        <authorList>
            <person name="Mwirichia R."/>
            <person name="Alam I."/>
            <person name="Rashid M."/>
            <person name="Vinu M."/>
            <person name="Ba-Alawi W."/>
            <person name="Anthony Kamau A."/>
            <person name="Kamanda Ngugi D."/>
            <person name="Goker M."/>
            <person name="Klenk H.P."/>
            <person name="Bajic V."/>
            <person name="Stingl U."/>
        </authorList>
    </citation>
    <scope>NUCLEOTIDE SEQUENCE [LARGE SCALE GENOMIC DNA]</scope>
    <source>
        <strain evidence="1">SCGC-AAA261C02</strain>
    </source>
</reference>
<name>A0A133UY15_9EURY</name>
<keyword evidence="2" id="KW-1185">Reference proteome</keyword>
<gene>
    <name evidence="1" type="ORF">AKJ42_03775</name>
</gene>
<evidence type="ECO:0000313" key="2">
    <source>
        <dbReference type="Proteomes" id="UP000070520"/>
    </source>
</evidence>